<dbReference type="InterPro" id="IPR050901">
    <property type="entry name" value="BP-dep_ABC_trans_perm"/>
</dbReference>
<evidence type="ECO:0000256" key="4">
    <source>
        <dbReference type="ARBA" id="ARBA00022597"/>
    </source>
</evidence>
<feature type="transmembrane region" description="Helical" evidence="8">
    <location>
        <begin position="508"/>
        <end position="528"/>
    </location>
</feature>
<feature type="transmembrane region" description="Helical" evidence="8">
    <location>
        <begin position="194"/>
        <end position="211"/>
    </location>
</feature>
<feature type="transmembrane region" description="Helical" evidence="8">
    <location>
        <begin position="133"/>
        <end position="152"/>
    </location>
</feature>
<dbReference type="PANTHER" id="PTHR32243:SF50">
    <property type="entry name" value="MALTOSE_MALTODEXTRIN TRANSPORT SYSTEM PERMEASE PROTEIN MALG"/>
    <property type="match status" value="1"/>
</dbReference>
<dbReference type="GO" id="GO:0005886">
    <property type="term" value="C:plasma membrane"/>
    <property type="evidence" value="ECO:0007669"/>
    <property type="project" value="UniProtKB-SubCell"/>
</dbReference>
<gene>
    <name evidence="9" type="ORF">HGA07_05945</name>
</gene>
<comment type="subcellular location">
    <subcellularLocation>
        <location evidence="1">Cell membrane</location>
        <topology evidence="1">Multi-pass membrane protein</topology>
    </subcellularLocation>
</comment>
<feature type="transmembrane region" description="Helical" evidence="8">
    <location>
        <begin position="40"/>
        <end position="62"/>
    </location>
</feature>
<feature type="transmembrane region" description="Helical" evidence="8">
    <location>
        <begin position="608"/>
        <end position="627"/>
    </location>
</feature>
<feature type="transmembrane region" description="Helical" evidence="8">
    <location>
        <begin position="549"/>
        <end position="570"/>
    </location>
</feature>
<evidence type="ECO:0000256" key="8">
    <source>
        <dbReference type="SAM" id="Phobius"/>
    </source>
</evidence>
<feature type="transmembrane region" description="Helical" evidence="8">
    <location>
        <begin position="440"/>
        <end position="459"/>
    </location>
</feature>
<evidence type="ECO:0000256" key="6">
    <source>
        <dbReference type="ARBA" id="ARBA00022989"/>
    </source>
</evidence>
<keyword evidence="7 8" id="KW-0472">Membrane</keyword>
<organism evidence="9 10">
    <name type="scientific">Nocardia veterana</name>
    <dbReference type="NCBI Taxonomy" id="132249"/>
    <lineage>
        <taxon>Bacteria</taxon>
        <taxon>Bacillati</taxon>
        <taxon>Actinomycetota</taxon>
        <taxon>Actinomycetes</taxon>
        <taxon>Mycobacteriales</taxon>
        <taxon>Nocardiaceae</taxon>
        <taxon>Nocardia</taxon>
    </lineage>
</organism>
<evidence type="ECO:0000256" key="3">
    <source>
        <dbReference type="ARBA" id="ARBA00022475"/>
    </source>
</evidence>
<feature type="transmembrane region" description="Helical" evidence="8">
    <location>
        <begin position="289"/>
        <end position="312"/>
    </location>
</feature>
<reference evidence="9 10" key="1">
    <citation type="submission" date="2020-04" db="EMBL/GenBank/DDBJ databases">
        <title>MicrobeNet Type strains.</title>
        <authorList>
            <person name="Nicholson A.C."/>
        </authorList>
    </citation>
    <scope>NUCLEOTIDE SEQUENCE [LARGE SCALE GENOMIC DNA]</scope>
    <source>
        <strain evidence="9 10">DSM 44445</strain>
    </source>
</reference>
<keyword evidence="3" id="KW-1003">Cell membrane</keyword>
<dbReference type="Gene3D" id="1.10.3720.10">
    <property type="entry name" value="MetI-like"/>
    <property type="match status" value="2"/>
</dbReference>
<evidence type="ECO:0000256" key="2">
    <source>
        <dbReference type="ARBA" id="ARBA00022448"/>
    </source>
</evidence>
<dbReference type="EMBL" id="JAAXPE010000004">
    <property type="protein sequence ID" value="NKY85163.1"/>
    <property type="molecule type" value="Genomic_DNA"/>
</dbReference>
<dbReference type="InterPro" id="IPR035906">
    <property type="entry name" value="MetI-like_sf"/>
</dbReference>
<name>A0A7X6RH23_9NOCA</name>
<keyword evidence="10" id="KW-1185">Reference proteome</keyword>
<feature type="transmembrane region" description="Helical" evidence="8">
    <location>
        <begin position="389"/>
        <end position="411"/>
    </location>
</feature>
<accession>A0A7X6RH23</accession>
<evidence type="ECO:0000313" key="9">
    <source>
        <dbReference type="EMBL" id="NKY85163.1"/>
    </source>
</evidence>
<feature type="transmembrane region" description="Helical" evidence="8">
    <location>
        <begin position="68"/>
        <end position="86"/>
    </location>
</feature>
<keyword evidence="6 8" id="KW-1133">Transmembrane helix</keyword>
<dbReference type="RefSeq" id="WP_040719720.1">
    <property type="nucleotide sequence ID" value="NZ_CAWPHS010000034.1"/>
</dbReference>
<protein>
    <recommendedName>
        <fullName evidence="11">Alpha-glucoside transport system permease protein</fullName>
    </recommendedName>
</protein>
<evidence type="ECO:0000256" key="7">
    <source>
        <dbReference type="ARBA" id="ARBA00023136"/>
    </source>
</evidence>
<comment type="caution">
    <text evidence="9">The sequence shown here is derived from an EMBL/GenBank/DDBJ whole genome shotgun (WGS) entry which is preliminary data.</text>
</comment>
<dbReference type="SUPFAM" id="SSF161098">
    <property type="entry name" value="MetI-like"/>
    <property type="match status" value="2"/>
</dbReference>
<evidence type="ECO:0008006" key="11">
    <source>
        <dbReference type="Google" id="ProtNLM"/>
    </source>
</evidence>
<keyword evidence="5 8" id="KW-0812">Transmembrane</keyword>
<sequence length="641" mass="69077">MTSGRIHAHGLDLELAPARIAGPVIPGRHPRRWAMWPAQLPALLLFLVLLVGPAATTVWTAARARGEMVLWCSLLVVLVGAATALWRGDAAARDLVSAVVRGRRASIRKRLRDMVFRPGPGPRLRRLRRRTGWWAVLIVALAVTVVGIGGELGPAGRGAYLRTLLWVLCAPALLVVALELAWRSRRGWWPWQPLILPFGVSSFVAGLAFRLSAGAPGVASPLPGVTGLRIWLTATLFAAFVWCWLGALFVLFRAAIAAIEADPVRRGYLEDARGPGHTRARLFELVRPVFLILGLVVAVAAARIFDIILVSVPGSLQYSLDSVTVHWWRLASDPDTDPGVAAAYSLPLAVLVGFAAWIMQTKVRRHRVGWMRRPAAEPMRRQRDARSRLRVIVAALLSLGPLLVLAAFGWAGADGPAFTGADSVWRHRELLRAMADTGWVALWATVLVLGAALPVAHQLAAVPADAVRSRIAVAVTVIFTVLPAQLYVGPIRRVIETFGLTGTSFSSLIVVHAAIGLPIAILVLRGALLAPSDTPAADALHGLAKPWTVLGRVVTTAWPAMGAVAVLELVQVWNDFFVGLMVSGADISPWSLLLWGDARQFRENAAHLAAGALLSTLPPMLVLLATWRRFLVPGLTGGFVR</sequence>
<evidence type="ECO:0000256" key="1">
    <source>
        <dbReference type="ARBA" id="ARBA00004651"/>
    </source>
</evidence>
<feature type="transmembrane region" description="Helical" evidence="8">
    <location>
        <begin position="576"/>
        <end position="596"/>
    </location>
</feature>
<feature type="transmembrane region" description="Helical" evidence="8">
    <location>
        <begin position="164"/>
        <end position="182"/>
    </location>
</feature>
<keyword evidence="4" id="KW-0762">Sugar transport</keyword>
<keyword evidence="2" id="KW-0813">Transport</keyword>
<proteinExistence type="predicted"/>
<evidence type="ECO:0000256" key="5">
    <source>
        <dbReference type="ARBA" id="ARBA00022692"/>
    </source>
</evidence>
<feature type="transmembrane region" description="Helical" evidence="8">
    <location>
        <begin position="471"/>
        <end position="488"/>
    </location>
</feature>
<feature type="transmembrane region" description="Helical" evidence="8">
    <location>
        <begin position="231"/>
        <end position="256"/>
    </location>
</feature>
<dbReference type="Proteomes" id="UP000523447">
    <property type="component" value="Unassembled WGS sequence"/>
</dbReference>
<feature type="transmembrane region" description="Helical" evidence="8">
    <location>
        <begin position="341"/>
        <end position="359"/>
    </location>
</feature>
<dbReference type="AlphaFoldDB" id="A0A7X6RH23"/>
<dbReference type="PANTHER" id="PTHR32243">
    <property type="entry name" value="MALTOSE TRANSPORT SYSTEM PERMEASE-RELATED"/>
    <property type="match status" value="1"/>
</dbReference>
<evidence type="ECO:0000313" key="10">
    <source>
        <dbReference type="Proteomes" id="UP000523447"/>
    </source>
</evidence>